<organism evidence="7 8">
    <name type="scientific">Eolophus roseicapilla</name>
    <name type="common">Galah cockatoo</name>
    <name type="synonym">Cacatua roseicapilla</name>
    <dbReference type="NCBI Taxonomy" id="176039"/>
    <lineage>
        <taxon>Eukaryota</taxon>
        <taxon>Metazoa</taxon>
        <taxon>Chordata</taxon>
        <taxon>Craniata</taxon>
        <taxon>Vertebrata</taxon>
        <taxon>Euteleostomi</taxon>
        <taxon>Archelosauria</taxon>
        <taxon>Archosauria</taxon>
        <taxon>Dinosauria</taxon>
        <taxon>Saurischia</taxon>
        <taxon>Theropoda</taxon>
        <taxon>Coelurosauria</taxon>
        <taxon>Aves</taxon>
        <taxon>Neognathae</taxon>
        <taxon>Neoaves</taxon>
        <taxon>Telluraves</taxon>
        <taxon>Australaves</taxon>
        <taxon>Psittaciformes</taxon>
        <taxon>Cacatuidae</taxon>
        <taxon>Eolophus</taxon>
    </lineage>
</organism>
<dbReference type="AlphaFoldDB" id="A0A851XJ23"/>
<dbReference type="GO" id="GO:1904262">
    <property type="term" value="P:negative regulation of TORC1 signaling"/>
    <property type="evidence" value="ECO:0007669"/>
    <property type="project" value="TreeGrafter"/>
</dbReference>
<gene>
    <name evidence="7" type="primary">Sesn2_0</name>
    <name evidence="7" type="ORF">EOLROS_R01484</name>
</gene>
<feature type="non-terminal residue" evidence="7">
    <location>
        <position position="299"/>
    </location>
</feature>
<proteinExistence type="inferred from homology"/>
<reference evidence="7" key="1">
    <citation type="submission" date="2019-09" db="EMBL/GenBank/DDBJ databases">
        <title>Bird 10,000 Genomes (B10K) Project - Family phase.</title>
        <authorList>
            <person name="Zhang G."/>
        </authorList>
    </citation>
    <scope>NUCLEOTIDE SEQUENCE</scope>
    <source>
        <strain evidence="7">B10K-DU-025-06</strain>
        <tissue evidence="7">Mixed tissue sample</tissue>
    </source>
</reference>
<evidence type="ECO:0000313" key="8">
    <source>
        <dbReference type="Proteomes" id="UP000637704"/>
    </source>
</evidence>
<dbReference type="InterPro" id="IPR029032">
    <property type="entry name" value="AhpD-like"/>
</dbReference>
<evidence type="ECO:0000256" key="1">
    <source>
        <dbReference type="ARBA" id="ARBA00004496"/>
    </source>
</evidence>
<protein>
    <submittedName>
        <fullName evidence="7">SESN2 protein</fullName>
    </submittedName>
</protein>
<dbReference type="InterPro" id="IPR006730">
    <property type="entry name" value="Sestrin"/>
</dbReference>
<dbReference type="Gene3D" id="1.20.1290.10">
    <property type="entry name" value="AhpD-like"/>
    <property type="match status" value="1"/>
</dbReference>
<name>A0A851XJ23_EOLRO</name>
<dbReference type="GO" id="GO:0016684">
    <property type="term" value="F:oxidoreductase activity, acting on peroxide as acceptor"/>
    <property type="evidence" value="ECO:0007669"/>
    <property type="project" value="TreeGrafter"/>
</dbReference>
<dbReference type="PANTHER" id="PTHR12474:SF2">
    <property type="entry name" value="SESTRIN-2"/>
    <property type="match status" value="1"/>
</dbReference>
<dbReference type="GO" id="GO:1901031">
    <property type="term" value="P:regulation of response to reactive oxygen species"/>
    <property type="evidence" value="ECO:0007669"/>
    <property type="project" value="InterPro"/>
</dbReference>
<comment type="subcellular location">
    <subcellularLocation>
        <location evidence="1">Cytoplasm</location>
    </subcellularLocation>
</comment>
<dbReference type="GO" id="GO:0071233">
    <property type="term" value="P:cellular response to L-leucine"/>
    <property type="evidence" value="ECO:0007669"/>
    <property type="project" value="TreeGrafter"/>
</dbReference>
<dbReference type="Pfam" id="PF04636">
    <property type="entry name" value="PA26"/>
    <property type="match status" value="1"/>
</dbReference>
<dbReference type="GO" id="GO:0016239">
    <property type="term" value="P:positive regulation of macroautophagy"/>
    <property type="evidence" value="ECO:0007669"/>
    <property type="project" value="TreeGrafter"/>
</dbReference>
<dbReference type="PANTHER" id="PTHR12474">
    <property type="entry name" value="P53 REGULATED PA26 NUCLEAR PROTEIN SESTRIN"/>
    <property type="match status" value="1"/>
</dbReference>
<dbReference type="GO" id="GO:0070728">
    <property type="term" value="F:L-leucine binding"/>
    <property type="evidence" value="ECO:0007669"/>
    <property type="project" value="TreeGrafter"/>
</dbReference>
<keyword evidence="3" id="KW-0963">Cytoplasm</keyword>
<comment type="catalytic activity">
    <reaction evidence="5">
        <text>a hydroperoxide + L-cysteinyl-[protein] = S-hydroxy-L-cysteinyl-[protein] + an alcohol</text>
        <dbReference type="Rhea" id="RHEA:67124"/>
        <dbReference type="Rhea" id="RHEA-COMP:10131"/>
        <dbReference type="Rhea" id="RHEA-COMP:17193"/>
        <dbReference type="ChEBI" id="CHEBI:29950"/>
        <dbReference type="ChEBI" id="CHEBI:30879"/>
        <dbReference type="ChEBI" id="CHEBI:35924"/>
        <dbReference type="ChEBI" id="CHEBI:61973"/>
    </reaction>
    <physiologicalReaction direction="left-to-right" evidence="5">
        <dbReference type="Rhea" id="RHEA:67125"/>
    </physiologicalReaction>
</comment>
<dbReference type="FunFam" id="1.20.1290.10:FF:000001">
    <property type="entry name" value="Sestrin 1"/>
    <property type="match status" value="1"/>
</dbReference>
<accession>A0A851XJ23</accession>
<sequence>LQHPALLSPWPQILQDGMESSLRQLLIEAFISAGRVDNITMVMGLHPQHLSSFWKTQCLLLRMDGPLPYHKRHYIAIMAAARHQCSYLVGLHMGEFLQVGGNPAWLQGLHCAPPKLRNLNEINKLLAHRPWLITKEHIEALLKTGENSWSLAELVQALVLLTHYHSLASFVFGCGINPEEDQEGGQGCWPPPPTHSDSSPAFEDSMGGSGARDAMQEVEVLMERMKLLQESQQEEEGVTQEEMETRFEMEKTESLLVAPSDLADHSLQSSVLCFVEDPEFGYKDFTRRGEQAPPTFRAQ</sequence>
<keyword evidence="4" id="KW-0560">Oxidoreductase</keyword>
<dbReference type="GO" id="GO:0005634">
    <property type="term" value="C:nucleus"/>
    <property type="evidence" value="ECO:0007669"/>
    <property type="project" value="InterPro"/>
</dbReference>
<evidence type="ECO:0000256" key="4">
    <source>
        <dbReference type="ARBA" id="ARBA00023002"/>
    </source>
</evidence>
<feature type="non-terminal residue" evidence="7">
    <location>
        <position position="1"/>
    </location>
</feature>
<feature type="region of interest" description="Disordered" evidence="6">
    <location>
        <begin position="181"/>
        <end position="209"/>
    </location>
</feature>
<evidence type="ECO:0000256" key="6">
    <source>
        <dbReference type="SAM" id="MobiDB-lite"/>
    </source>
</evidence>
<evidence type="ECO:0000256" key="3">
    <source>
        <dbReference type="ARBA" id="ARBA00022490"/>
    </source>
</evidence>
<comment type="caution">
    <text evidence="7">The sequence shown here is derived from an EMBL/GenBank/DDBJ whole genome shotgun (WGS) entry which is preliminary data.</text>
</comment>
<evidence type="ECO:0000313" key="7">
    <source>
        <dbReference type="EMBL" id="NXD66877.1"/>
    </source>
</evidence>
<evidence type="ECO:0000256" key="2">
    <source>
        <dbReference type="ARBA" id="ARBA00008350"/>
    </source>
</evidence>
<comment type="similarity">
    <text evidence="2">Belongs to the sestrin family.</text>
</comment>
<dbReference type="Proteomes" id="UP000637704">
    <property type="component" value="Unassembled WGS sequence"/>
</dbReference>
<dbReference type="SUPFAM" id="SSF69118">
    <property type="entry name" value="AhpD-like"/>
    <property type="match status" value="1"/>
</dbReference>
<dbReference type="GO" id="GO:0005737">
    <property type="term" value="C:cytoplasm"/>
    <property type="evidence" value="ECO:0007669"/>
    <property type="project" value="UniProtKB-SubCell"/>
</dbReference>
<dbReference type="GO" id="GO:1990253">
    <property type="term" value="P:cellular response to leucine starvation"/>
    <property type="evidence" value="ECO:0007669"/>
    <property type="project" value="TreeGrafter"/>
</dbReference>
<evidence type="ECO:0000256" key="5">
    <source>
        <dbReference type="ARBA" id="ARBA00049242"/>
    </source>
</evidence>
<keyword evidence="8" id="KW-1185">Reference proteome</keyword>
<dbReference type="EMBL" id="WBNI01000316">
    <property type="protein sequence ID" value="NXD66877.1"/>
    <property type="molecule type" value="Genomic_DNA"/>
</dbReference>